<dbReference type="AlphaFoldDB" id="A0A7W6DA25"/>
<organism evidence="2 3">
    <name type="scientific">Mycoplana azooxidifex</name>
    <dbReference type="NCBI Taxonomy" id="1636188"/>
    <lineage>
        <taxon>Bacteria</taxon>
        <taxon>Pseudomonadati</taxon>
        <taxon>Pseudomonadota</taxon>
        <taxon>Alphaproteobacteria</taxon>
        <taxon>Hyphomicrobiales</taxon>
        <taxon>Rhizobiaceae</taxon>
        <taxon>Mycoplana</taxon>
    </lineage>
</organism>
<feature type="compositionally biased region" description="Basic and acidic residues" evidence="1">
    <location>
        <begin position="54"/>
        <end position="67"/>
    </location>
</feature>
<dbReference type="Proteomes" id="UP000574761">
    <property type="component" value="Unassembled WGS sequence"/>
</dbReference>
<proteinExistence type="predicted"/>
<evidence type="ECO:0000313" key="3">
    <source>
        <dbReference type="Proteomes" id="UP000574761"/>
    </source>
</evidence>
<reference evidence="2 3" key="1">
    <citation type="submission" date="2020-08" db="EMBL/GenBank/DDBJ databases">
        <title>Genomic Encyclopedia of Type Strains, Phase IV (KMG-IV): sequencing the most valuable type-strain genomes for metagenomic binning, comparative biology and taxonomic classification.</title>
        <authorList>
            <person name="Goeker M."/>
        </authorList>
    </citation>
    <scope>NUCLEOTIDE SEQUENCE [LARGE SCALE GENOMIC DNA]</scope>
    <source>
        <strain evidence="2 3">DSM 100211</strain>
    </source>
</reference>
<evidence type="ECO:0000313" key="2">
    <source>
        <dbReference type="EMBL" id="MBB3978892.1"/>
    </source>
</evidence>
<protein>
    <submittedName>
        <fullName evidence="2">Uncharacterized protein</fullName>
    </submittedName>
</protein>
<accession>A0A7W6DA25</accession>
<comment type="caution">
    <text evidence="2">The sequence shown here is derived from an EMBL/GenBank/DDBJ whole genome shotgun (WGS) entry which is preliminary data.</text>
</comment>
<evidence type="ECO:0000256" key="1">
    <source>
        <dbReference type="SAM" id="MobiDB-lite"/>
    </source>
</evidence>
<dbReference type="EMBL" id="JACIEE010000008">
    <property type="protein sequence ID" value="MBB3978892.1"/>
    <property type="molecule type" value="Genomic_DNA"/>
</dbReference>
<keyword evidence="3" id="KW-1185">Reference proteome</keyword>
<sequence length="67" mass="7880">MTAAPERLTMSAARTWNVDRRGLFPFDEKSIQKLRYRPENSGDGDLPDPVQPEQFRERCGFPKRQER</sequence>
<gene>
    <name evidence="2" type="ORF">GGQ64_004127</name>
</gene>
<name>A0A7W6DA25_9HYPH</name>
<feature type="region of interest" description="Disordered" evidence="1">
    <location>
        <begin position="34"/>
        <end position="67"/>
    </location>
</feature>